<keyword evidence="1" id="KW-0732">Signal</keyword>
<gene>
    <name evidence="3" type="ORF">THII_2547</name>
</gene>
<name>A0A090AHR9_9GAMM</name>
<reference evidence="3 4" key="1">
    <citation type="journal article" date="2014" name="ISME J.">
        <title>Ecophysiology of Thioploca ingrica as revealed by the complete genome sequence supplemented with proteomic evidence.</title>
        <authorList>
            <person name="Kojima H."/>
            <person name="Ogura Y."/>
            <person name="Yamamoto N."/>
            <person name="Togashi T."/>
            <person name="Mori H."/>
            <person name="Watanabe T."/>
            <person name="Nemoto F."/>
            <person name="Kurokawa K."/>
            <person name="Hayashi T."/>
            <person name="Fukui M."/>
        </authorList>
    </citation>
    <scope>NUCLEOTIDE SEQUENCE [LARGE SCALE GENOMIC DNA]</scope>
</reference>
<dbReference type="SUPFAM" id="SSF55797">
    <property type="entry name" value="PR-1-like"/>
    <property type="match status" value="1"/>
</dbReference>
<proteinExistence type="predicted"/>
<evidence type="ECO:0000256" key="1">
    <source>
        <dbReference type="SAM" id="SignalP"/>
    </source>
</evidence>
<dbReference type="Proteomes" id="UP000031623">
    <property type="component" value="Chromosome"/>
</dbReference>
<organism evidence="3 4">
    <name type="scientific">Thioploca ingrica</name>
    <dbReference type="NCBI Taxonomy" id="40754"/>
    <lineage>
        <taxon>Bacteria</taxon>
        <taxon>Pseudomonadati</taxon>
        <taxon>Pseudomonadota</taxon>
        <taxon>Gammaproteobacteria</taxon>
        <taxon>Thiotrichales</taxon>
        <taxon>Thiotrichaceae</taxon>
        <taxon>Thioploca</taxon>
    </lineage>
</organism>
<dbReference type="Gene3D" id="3.40.33.10">
    <property type="entry name" value="CAP"/>
    <property type="match status" value="1"/>
</dbReference>
<accession>A0A090AHR9</accession>
<dbReference type="InterPro" id="IPR035940">
    <property type="entry name" value="CAP_sf"/>
</dbReference>
<feature type="chain" id="PRO_5001852817" description="SCP domain-containing protein" evidence="1">
    <location>
        <begin position="22"/>
        <end position="348"/>
    </location>
</feature>
<evidence type="ECO:0000313" key="4">
    <source>
        <dbReference type="Proteomes" id="UP000031623"/>
    </source>
</evidence>
<dbReference type="HOGENOM" id="CLU_796777_0_0_6"/>
<dbReference type="EMBL" id="AP014633">
    <property type="protein sequence ID" value="BAP56844.1"/>
    <property type="molecule type" value="Genomic_DNA"/>
</dbReference>
<feature type="domain" description="SCP" evidence="2">
    <location>
        <begin position="51"/>
        <end position="170"/>
    </location>
</feature>
<keyword evidence="4" id="KW-1185">Reference proteome</keyword>
<protein>
    <recommendedName>
        <fullName evidence="2">SCP domain-containing protein</fullName>
    </recommendedName>
</protein>
<feature type="signal peptide" evidence="1">
    <location>
        <begin position="1"/>
        <end position="21"/>
    </location>
</feature>
<dbReference type="InterPro" id="IPR014044">
    <property type="entry name" value="CAP_dom"/>
</dbReference>
<evidence type="ECO:0000259" key="2">
    <source>
        <dbReference type="Pfam" id="PF00188"/>
    </source>
</evidence>
<evidence type="ECO:0000313" key="3">
    <source>
        <dbReference type="EMBL" id="BAP56844.1"/>
    </source>
</evidence>
<dbReference type="OrthoDB" id="5664384at2"/>
<dbReference type="Pfam" id="PF00188">
    <property type="entry name" value="CAP"/>
    <property type="match status" value="1"/>
</dbReference>
<dbReference type="AlphaFoldDB" id="A0A090AHR9"/>
<sequence>MKIVLTISLVLAAALTNYALADNETCSQQGILTAKDCPGDGLEREELRLYEMVNQYRLQNGLYPLSLSPSLTRVANRHARDLAENIGYLTPSWSDCRYNDNDPSTWNCMWQAPQRLNTAYTTPGHEIAAVNGYKIFAITALQQWQQNSAYNAVILNQYQWIMPWQAMGVGIYQRYAVLWLGRTPDPQAATQLPLLGSAQALDINNQFVETSTTFNGGVAIGTGAFENRVAVNRADTLAAEGIIAVDPKHVGEKADIVVYVRVKLPEVGDAKLYMLTAEGKPQPWDNEVTHLLPFQQNVTLKPIQSLKLYTGQLDLSAIVQVYFGYRLSPNTKQMLLVVNNQPIDLQIK</sequence>
<dbReference type="KEGG" id="tig:THII_2547"/>